<protein>
    <recommendedName>
        <fullName evidence="3">Asp23/Gls24 family envelope stress response protein</fullName>
    </recommendedName>
</protein>
<dbReference type="EMBL" id="BAABGT010000032">
    <property type="protein sequence ID" value="GAA4545601.1"/>
    <property type="molecule type" value="Genomic_DNA"/>
</dbReference>
<accession>A0ABP8RSH6</accession>
<name>A0ABP8RSH6_9PSEU</name>
<sequence length="106" mass="10859">MSTPSDDDLARTLVDVVTADPAVARLDAGLYGAVATLLPGGRLVGVRVDPDPARPVEVAVVLYLGAPIPTVVAGLRARLARVLGDRPVDLTVADVVAGPVDVQVEI</sequence>
<keyword evidence="2" id="KW-1185">Reference proteome</keyword>
<dbReference type="Proteomes" id="UP001501598">
    <property type="component" value="Unassembled WGS sequence"/>
</dbReference>
<organism evidence="1 2">
    <name type="scientific">Pseudonocardia xishanensis</name>
    <dbReference type="NCBI Taxonomy" id="630995"/>
    <lineage>
        <taxon>Bacteria</taxon>
        <taxon>Bacillati</taxon>
        <taxon>Actinomycetota</taxon>
        <taxon>Actinomycetes</taxon>
        <taxon>Pseudonocardiales</taxon>
        <taxon>Pseudonocardiaceae</taxon>
        <taxon>Pseudonocardia</taxon>
    </lineage>
</organism>
<evidence type="ECO:0008006" key="3">
    <source>
        <dbReference type="Google" id="ProtNLM"/>
    </source>
</evidence>
<proteinExistence type="predicted"/>
<gene>
    <name evidence="1" type="ORF">GCM10023175_25740</name>
</gene>
<evidence type="ECO:0000313" key="2">
    <source>
        <dbReference type="Proteomes" id="UP001501598"/>
    </source>
</evidence>
<dbReference type="RefSeq" id="WP_345416576.1">
    <property type="nucleotide sequence ID" value="NZ_BAABGT010000032.1"/>
</dbReference>
<comment type="caution">
    <text evidence="1">The sequence shown here is derived from an EMBL/GenBank/DDBJ whole genome shotgun (WGS) entry which is preliminary data.</text>
</comment>
<evidence type="ECO:0000313" key="1">
    <source>
        <dbReference type="EMBL" id="GAA4545601.1"/>
    </source>
</evidence>
<reference evidence="2" key="1">
    <citation type="journal article" date="2019" name="Int. J. Syst. Evol. Microbiol.">
        <title>The Global Catalogue of Microorganisms (GCM) 10K type strain sequencing project: providing services to taxonomists for standard genome sequencing and annotation.</title>
        <authorList>
            <consortium name="The Broad Institute Genomics Platform"/>
            <consortium name="The Broad Institute Genome Sequencing Center for Infectious Disease"/>
            <person name="Wu L."/>
            <person name="Ma J."/>
        </authorList>
    </citation>
    <scope>NUCLEOTIDE SEQUENCE [LARGE SCALE GENOMIC DNA]</scope>
    <source>
        <strain evidence="2">JCM 17906</strain>
    </source>
</reference>